<dbReference type="Gene3D" id="1.10.1200.270">
    <property type="entry name" value="Methyltransferase, alpha-helical capping domain"/>
    <property type="match status" value="3"/>
</dbReference>
<evidence type="ECO:0000313" key="7">
    <source>
        <dbReference type="Proteomes" id="UP000824120"/>
    </source>
</evidence>
<dbReference type="Gene3D" id="3.40.50.150">
    <property type="entry name" value="Vaccinia Virus protein VP39"/>
    <property type="match status" value="4"/>
</dbReference>
<dbReference type="GO" id="GO:0046872">
    <property type="term" value="F:metal ion binding"/>
    <property type="evidence" value="ECO:0007669"/>
    <property type="project" value="UniProtKB-KW"/>
</dbReference>
<keyword evidence="5" id="KW-0460">Magnesium</keyword>
<accession>A0A9J6AVY2</accession>
<keyword evidence="7" id="KW-1185">Reference proteome</keyword>
<dbReference type="InterPro" id="IPR005299">
    <property type="entry name" value="MeTrfase_7"/>
</dbReference>
<name>A0A9J6AVY2_SOLCO</name>
<keyword evidence="4" id="KW-0479">Metal-binding</keyword>
<organism evidence="6 7">
    <name type="scientific">Solanum commersonii</name>
    <name type="common">Commerson's wild potato</name>
    <name type="synonym">Commerson's nightshade</name>
    <dbReference type="NCBI Taxonomy" id="4109"/>
    <lineage>
        <taxon>Eukaryota</taxon>
        <taxon>Viridiplantae</taxon>
        <taxon>Streptophyta</taxon>
        <taxon>Embryophyta</taxon>
        <taxon>Tracheophyta</taxon>
        <taxon>Spermatophyta</taxon>
        <taxon>Magnoliopsida</taxon>
        <taxon>eudicotyledons</taxon>
        <taxon>Gunneridae</taxon>
        <taxon>Pentapetalae</taxon>
        <taxon>asterids</taxon>
        <taxon>lamiids</taxon>
        <taxon>Solanales</taxon>
        <taxon>Solanaceae</taxon>
        <taxon>Solanoideae</taxon>
        <taxon>Solaneae</taxon>
        <taxon>Solanum</taxon>
    </lineage>
</organism>
<dbReference type="GO" id="GO:0032259">
    <property type="term" value="P:methylation"/>
    <property type="evidence" value="ECO:0007669"/>
    <property type="project" value="UniProtKB-KW"/>
</dbReference>
<protein>
    <recommendedName>
        <fullName evidence="8">S-adenosylmethionine-dependent methyltransferase</fullName>
    </recommendedName>
</protein>
<evidence type="ECO:0000256" key="4">
    <source>
        <dbReference type="ARBA" id="ARBA00022723"/>
    </source>
</evidence>
<dbReference type="Proteomes" id="UP000824120">
    <property type="component" value="Chromosome 1"/>
</dbReference>
<keyword evidence="2" id="KW-0489">Methyltransferase</keyword>
<dbReference type="PANTHER" id="PTHR31009">
    <property type="entry name" value="S-ADENOSYL-L-METHIONINE:CARBOXYL METHYLTRANSFERASE FAMILY PROTEIN"/>
    <property type="match status" value="1"/>
</dbReference>
<evidence type="ECO:0000313" key="6">
    <source>
        <dbReference type="EMBL" id="KAG5628287.1"/>
    </source>
</evidence>
<dbReference type="SUPFAM" id="SSF53335">
    <property type="entry name" value="S-adenosyl-L-methionine-dependent methyltransferases"/>
    <property type="match status" value="4"/>
</dbReference>
<sequence length="1301" mass="148869">MTEFFPMKSGEGVYSYTKNSSAQRKFADNAKVMMREAIIENLDVQTKTFLIVDMGCSIGPNTFFAMQNIVEAIKDKYHSKLSLNSTSPEIKFHVFFNDHVTNDFNILFKSLFSDQKPYFASAIPGSFYGRLFPLSSLHIAYSCCAVNWLSQAPKELIDMKNKRRIHYDGASIEVWNAYVTQFHKDMGVFLSARAKEIVPGGLIVLILPAIPSEIPYSKIGYKIFTFLESSLIDMVNEGIIEESIVDSFNLPIYFPSIEDMTKVVEKNGYFSIKRMELTNPQSNIDAKSCISHLRASLEGTFTKHFGSKIANEMFERTLGKIEEIYAWLEDEYYKTSRQLLLRKFADTAKVMIREAIIENLDVQTKTFLIVEMGCSIGPNTFFAMQNIVDAIKDKYHSKLSHNSTSPEIEFHVFFNDHVTNDFNILFKSLFSDQKPYFASAIPGSFYGRLFPLSSLHIAYSCCAVNWLSQAPKELINMKNKRRIHYDGASIEVWNACYSISQRYGTIPSEIPYSKIGYKIFTFLESSFIDMVNEGIIEGSIVDSFNLPIYFPSIEDMTKVVEKNGYFSIKRMELTNPQSNIDAKSCISHLRASLEGTFTKHFGSKIANEMFERTLGKIEEIYAWLEDEYYKTSRQLLLRKFADNAKVMIREAIIENLDVQTKTFLIVDMGCSIGPNTFFAMQNIVDAIKDKYHSKLSLNFTSPEIEFHVFFNDHVTNDFNILFKSLFSDQKPYFASAIPSSFYGRLFPLSSLHIAYSCCAVNWLSQAPKELIAMKNKRRIHYDGASIEVWNAYVTQFHKDMGVFLSARAKEIVPGGLIVLIFPASPSEIPYSRIGYKIFTFLESSLIDMVNGGIIEESIVDSFNLPIYFPSIEDMTKVVEKNGYFSIKRMELTNPQSNIDAKSCISHLRASLEGTFTKHFGSKIANEMFEGTLGKIEEIYAWLEDDYYKTSRQLLIRQLVKMPTSFPMNSGDAVYSYSKNSQIQREVLDGAKEMMKEAIIENLDIKNMLYSSNKFYITDLGCSIGPNTFNSMQHIVQVVKDKYHDNILEFQVFFNDHLNNDFNTLFRSLPVDRSYYASGVPGSFHGRLFPSQSIHFAHSSCAIHWLSKCPKELLDEKSPAWNKGLIHYEGASNIEVVNAYVAQFEKDMEMFFNARAEEIVHGGMMVLLSPFLGYRYLKFFGSTLMDLVNEGMLDESLVDSFNVPVYFPSVEDMTKVVEKNNFFSIEKIELTYPKSKLVDEADAKTLIINLTAVLQNLFINHFGNKITEETFTRTILKSEEISTWMKMNYEKACQLFIALKRK</sequence>
<evidence type="ECO:0000256" key="2">
    <source>
        <dbReference type="ARBA" id="ARBA00022603"/>
    </source>
</evidence>
<dbReference type="OrthoDB" id="1523883at2759"/>
<evidence type="ECO:0008006" key="8">
    <source>
        <dbReference type="Google" id="ProtNLM"/>
    </source>
</evidence>
<evidence type="ECO:0000256" key="3">
    <source>
        <dbReference type="ARBA" id="ARBA00022679"/>
    </source>
</evidence>
<dbReference type="InterPro" id="IPR029063">
    <property type="entry name" value="SAM-dependent_MTases_sf"/>
</dbReference>
<evidence type="ECO:0000256" key="5">
    <source>
        <dbReference type="ARBA" id="ARBA00022842"/>
    </source>
</evidence>
<dbReference type="GO" id="GO:0008168">
    <property type="term" value="F:methyltransferase activity"/>
    <property type="evidence" value="ECO:0007669"/>
    <property type="project" value="UniProtKB-KW"/>
</dbReference>
<dbReference type="Pfam" id="PF03492">
    <property type="entry name" value="Methyltransf_7"/>
    <property type="match status" value="5"/>
</dbReference>
<dbReference type="EMBL" id="JACXVP010000001">
    <property type="protein sequence ID" value="KAG5628287.1"/>
    <property type="molecule type" value="Genomic_DNA"/>
</dbReference>
<reference evidence="6 7" key="1">
    <citation type="submission" date="2020-09" db="EMBL/GenBank/DDBJ databases">
        <title>De no assembly of potato wild relative species, Solanum commersonii.</title>
        <authorList>
            <person name="Cho K."/>
        </authorList>
    </citation>
    <scope>NUCLEOTIDE SEQUENCE [LARGE SCALE GENOMIC DNA]</scope>
    <source>
        <strain evidence="6">LZ3.2</strain>
        <tissue evidence="6">Leaf</tissue>
    </source>
</reference>
<proteinExistence type="inferred from homology"/>
<keyword evidence="3" id="KW-0808">Transferase</keyword>
<comment type="caution">
    <text evidence="6">The sequence shown here is derived from an EMBL/GenBank/DDBJ whole genome shotgun (WGS) entry which is preliminary data.</text>
</comment>
<evidence type="ECO:0000256" key="1">
    <source>
        <dbReference type="ARBA" id="ARBA00007967"/>
    </source>
</evidence>
<comment type="similarity">
    <text evidence="1">Belongs to the methyltransferase superfamily. Type-7 methyltransferase family.</text>
</comment>
<gene>
    <name evidence="6" type="ORF">H5410_000004</name>
</gene>
<dbReference type="InterPro" id="IPR042086">
    <property type="entry name" value="MeTrfase_capping"/>
</dbReference>